<keyword evidence="14" id="KW-1185">Reference proteome</keyword>
<evidence type="ECO:0000256" key="8">
    <source>
        <dbReference type="ARBA" id="ARBA00023065"/>
    </source>
</evidence>
<proteinExistence type="inferred from homology"/>
<comment type="subcellular location">
    <subcellularLocation>
        <location evidence="1">Cell membrane</location>
        <topology evidence="1">Multi-pass membrane protein</topology>
    </subcellularLocation>
</comment>
<evidence type="ECO:0000256" key="3">
    <source>
        <dbReference type="ARBA" id="ARBA00022448"/>
    </source>
</evidence>
<evidence type="ECO:0000256" key="9">
    <source>
        <dbReference type="ARBA" id="ARBA00023136"/>
    </source>
</evidence>
<feature type="transmembrane region" description="Helical" evidence="12">
    <location>
        <begin position="408"/>
        <end position="427"/>
    </location>
</feature>
<evidence type="ECO:0000256" key="4">
    <source>
        <dbReference type="ARBA" id="ARBA00022475"/>
    </source>
</evidence>
<evidence type="ECO:0000256" key="7">
    <source>
        <dbReference type="ARBA" id="ARBA00023053"/>
    </source>
</evidence>
<feature type="transmembrane region" description="Helical" evidence="12">
    <location>
        <begin position="539"/>
        <end position="561"/>
    </location>
</feature>
<accession>A0A195D9S5</accession>
<feature type="transmembrane region" description="Helical" evidence="12">
    <location>
        <begin position="25"/>
        <end position="43"/>
    </location>
</feature>
<dbReference type="STRING" id="471704.A0A195D9S5"/>
<dbReference type="Proteomes" id="UP000078492">
    <property type="component" value="Unassembled WGS sequence"/>
</dbReference>
<dbReference type="InterPro" id="IPR001734">
    <property type="entry name" value="Na/solute_symporter"/>
</dbReference>
<dbReference type="Pfam" id="PF00474">
    <property type="entry name" value="SSF"/>
    <property type="match status" value="1"/>
</dbReference>
<keyword evidence="3" id="KW-0813">Transport</keyword>
<dbReference type="CDD" id="cd11492">
    <property type="entry name" value="SLC5sbd_NIS-SMVT"/>
    <property type="match status" value="1"/>
</dbReference>
<name>A0A195D9S5_9HYME</name>
<keyword evidence="7" id="KW-0915">Sodium</keyword>
<gene>
    <name evidence="13" type="ORF">ALC57_18190</name>
</gene>
<feature type="transmembrane region" description="Helical" evidence="12">
    <location>
        <begin position="107"/>
        <end position="127"/>
    </location>
</feature>
<keyword evidence="5 12" id="KW-0812">Transmembrane</keyword>
<evidence type="ECO:0000256" key="12">
    <source>
        <dbReference type="SAM" id="Phobius"/>
    </source>
</evidence>
<dbReference type="Gene3D" id="1.20.1730.10">
    <property type="entry name" value="Sodium/glucose cotransporter"/>
    <property type="match status" value="1"/>
</dbReference>
<keyword evidence="8" id="KW-0406">Ion transport</keyword>
<dbReference type="PANTHER" id="PTHR42985:SF21">
    <property type="entry name" value="SODIUM-DEPENDENT MULTIVITAMIN TRANSPORTER-LIKE PROTEIN"/>
    <property type="match status" value="1"/>
</dbReference>
<feature type="transmembrane region" description="Helical" evidence="12">
    <location>
        <begin position="363"/>
        <end position="388"/>
    </location>
</feature>
<dbReference type="NCBIfam" id="TIGR00813">
    <property type="entry name" value="sss"/>
    <property type="match status" value="1"/>
</dbReference>
<feature type="transmembrane region" description="Helical" evidence="12">
    <location>
        <begin position="223"/>
        <end position="244"/>
    </location>
</feature>
<evidence type="ECO:0000256" key="11">
    <source>
        <dbReference type="RuleBase" id="RU362091"/>
    </source>
</evidence>
<organism evidence="13 14">
    <name type="scientific">Trachymyrmex cornetzi</name>
    <dbReference type="NCBI Taxonomy" id="471704"/>
    <lineage>
        <taxon>Eukaryota</taxon>
        <taxon>Metazoa</taxon>
        <taxon>Ecdysozoa</taxon>
        <taxon>Arthropoda</taxon>
        <taxon>Hexapoda</taxon>
        <taxon>Insecta</taxon>
        <taxon>Pterygota</taxon>
        <taxon>Neoptera</taxon>
        <taxon>Endopterygota</taxon>
        <taxon>Hymenoptera</taxon>
        <taxon>Apocrita</taxon>
        <taxon>Aculeata</taxon>
        <taxon>Formicoidea</taxon>
        <taxon>Formicidae</taxon>
        <taxon>Myrmicinae</taxon>
        <taxon>Trachymyrmex</taxon>
    </lineage>
</organism>
<comment type="similarity">
    <text evidence="2 11">Belongs to the sodium:solute symporter (SSF) (TC 2.A.21) family.</text>
</comment>
<evidence type="ECO:0000256" key="5">
    <source>
        <dbReference type="ARBA" id="ARBA00022692"/>
    </source>
</evidence>
<feature type="transmembrane region" description="Helical" evidence="12">
    <location>
        <begin position="264"/>
        <end position="282"/>
    </location>
</feature>
<evidence type="ECO:0000313" key="14">
    <source>
        <dbReference type="Proteomes" id="UP000078492"/>
    </source>
</evidence>
<evidence type="ECO:0000313" key="13">
    <source>
        <dbReference type="EMBL" id="KYN09670.1"/>
    </source>
</evidence>
<keyword evidence="9 12" id="KW-0472">Membrane</keyword>
<dbReference type="PROSITE" id="PS50283">
    <property type="entry name" value="NA_SOLUT_SYMP_3"/>
    <property type="match status" value="1"/>
</dbReference>
<dbReference type="GO" id="GO:0005886">
    <property type="term" value="C:plasma membrane"/>
    <property type="evidence" value="ECO:0007669"/>
    <property type="project" value="UniProtKB-SubCell"/>
</dbReference>
<feature type="transmembrane region" description="Helical" evidence="12">
    <location>
        <begin position="187"/>
        <end position="211"/>
    </location>
</feature>
<protein>
    <submittedName>
        <fullName evidence="13">Sodium-coupled monocarboxylate transporter 1</fullName>
    </submittedName>
</protein>
<feature type="transmembrane region" description="Helical" evidence="12">
    <location>
        <begin position="155"/>
        <end position="175"/>
    </location>
</feature>
<feature type="transmembrane region" description="Helical" evidence="12">
    <location>
        <begin position="466"/>
        <end position="488"/>
    </location>
</feature>
<dbReference type="EMBL" id="KQ981082">
    <property type="protein sequence ID" value="KYN09670.1"/>
    <property type="molecule type" value="Genomic_DNA"/>
</dbReference>
<feature type="transmembrane region" description="Helical" evidence="12">
    <location>
        <begin position="303"/>
        <end position="326"/>
    </location>
</feature>
<evidence type="ECO:0000256" key="2">
    <source>
        <dbReference type="ARBA" id="ARBA00006434"/>
    </source>
</evidence>
<evidence type="ECO:0000256" key="6">
    <source>
        <dbReference type="ARBA" id="ARBA00022989"/>
    </source>
</evidence>
<dbReference type="AlphaFoldDB" id="A0A195D9S5"/>
<evidence type="ECO:0000256" key="1">
    <source>
        <dbReference type="ARBA" id="ARBA00004651"/>
    </source>
</evidence>
<feature type="transmembrane region" description="Helical" evidence="12">
    <location>
        <begin position="433"/>
        <end position="454"/>
    </location>
</feature>
<dbReference type="InterPro" id="IPR038377">
    <property type="entry name" value="Na/Glc_symporter_sf"/>
</dbReference>
<keyword evidence="6 12" id="KW-1133">Transmembrane helix</keyword>
<evidence type="ECO:0000256" key="10">
    <source>
        <dbReference type="ARBA" id="ARBA00023201"/>
    </source>
</evidence>
<dbReference type="InterPro" id="IPR051163">
    <property type="entry name" value="Sodium:Solute_Symporter_SSF"/>
</dbReference>
<reference evidence="13 14" key="1">
    <citation type="submission" date="2015-09" db="EMBL/GenBank/DDBJ databases">
        <title>Trachymyrmex cornetzi WGS genome.</title>
        <authorList>
            <person name="Nygaard S."/>
            <person name="Hu H."/>
            <person name="Boomsma J."/>
            <person name="Zhang G."/>
        </authorList>
    </citation>
    <scope>NUCLEOTIDE SEQUENCE [LARGE SCALE GENOMIC DNA]</scope>
    <source>
        <strain evidence="13">Tcor2-1</strain>
        <tissue evidence="13">Whole body</tissue>
    </source>
</reference>
<keyword evidence="10" id="KW-0739">Sodium transport</keyword>
<dbReference type="GO" id="GO:0006814">
    <property type="term" value="P:sodium ion transport"/>
    <property type="evidence" value="ECO:0007669"/>
    <property type="project" value="UniProtKB-KW"/>
</dbReference>
<dbReference type="PANTHER" id="PTHR42985">
    <property type="entry name" value="SODIUM-COUPLED MONOCARBOXYLATE TRANSPORTER"/>
    <property type="match status" value="1"/>
</dbReference>
<sequence>MTVNGTEPFFVGQELKELTFGWTDYTLFAGLLGISMLIGIYFGFFSTKQNNTTEYLLGGKSMSFLPISMSLMARKRSISNEDKIHFSHISGVSLLGVPSEVYQYGTQYAACIFTSFISCFIIVRVYLPVFYKLQLTSTFEYLEIRFARPVRQLASFLYTLALVIYVPLIIYVPALAFSQATGMNLHYVAPVICMVCIFYTTIGGLKAVVWADTIQMTVTVGSLIAVLILGTIAVGGVSETWRIAEKGGRIVFWNMDPSPFTRNSFWGMSVGMVMAWLASLGISQVSMQRFLAVPTIEEAQKSVWVLAVGLIFVKMISVFTGLIMYARYHKCDPIAVHVVARSDKILPYYVLDVAANVPGLPGLFLAGLVSAGLSTMSAGLNTVAGTIYEDFIDPWMPESNKETKAANIMKATVVILGTLCVGMVFVMDRLGDIFQLSLTLTGITAGTMTGLFSLGMLVPWATAKGAVVGAVVSMTTMLWIIVGAQWHMANRSLYYEPLPSSTEGCVNMSGLFNRTTTTTQNPIQVESVDEPFFMYRISFMYYTLLGALIVMVIGTIVSFICGAADIRNIDRDYFPPFITRFMPPKKYMEVSLHTVPTALITNPEKEELKS</sequence>
<dbReference type="GO" id="GO:0015293">
    <property type="term" value="F:symporter activity"/>
    <property type="evidence" value="ECO:0007669"/>
    <property type="project" value="TreeGrafter"/>
</dbReference>
<keyword evidence="4" id="KW-1003">Cell membrane</keyword>